<protein>
    <recommendedName>
        <fullName evidence="3">Response regulatory domain-containing protein</fullName>
    </recommendedName>
</protein>
<dbReference type="InterPro" id="IPR001789">
    <property type="entry name" value="Sig_transdc_resp-reg_receiver"/>
</dbReference>
<keyword evidence="5" id="KW-1185">Reference proteome</keyword>
<proteinExistence type="predicted"/>
<name>A0ABP7NY16_9SPHI</name>
<reference evidence="5" key="1">
    <citation type="journal article" date="2019" name="Int. J. Syst. Evol. Microbiol.">
        <title>The Global Catalogue of Microorganisms (GCM) 10K type strain sequencing project: providing services to taxonomists for standard genome sequencing and annotation.</title>
        <authorList>
            <consortium name="The Broad Institute Genomics Platform"/>
            <consortium name="The Broad Institute Genome Sequencing Center for Infectious Disease"/>
            <person name="Wu L."/>
            <person name="Ma J."/>
        </authorList>
    </citation>
    <scope>NUCLEOTIDE SEQUENCE [LARGE SCALE GENOMIC DNA]</scope>
    <source>
        <strain evidence="5">JCM 17338</strain>
    </source>
</reference>
<comment type="caution">
    <text evidence="4">The sequence shown here is derived from an EMBL/GenBank/DDBJ whole genome shotgun (WGS) entry which is preliminary data.</text>
</comment>
<evidence type="ECO:0000259" key="3">
    <source>
        <dbReference type="PROSITE" id="PS50110"/>
    </source>
</evidence>
<dbReference type="PANTHER" id="PTHR44591:SF3">
    <property type="entry name" value="RESPONSE REGULATORY DOMAIN-CONTAINING PROTEIN"/>
    <property type="match status" value="1"/>
</dbReference>
<accession>A0ABP7NY16</accession>
<dbReference type="EMBL" id="BAABAK010000003">
    <property type="protein sequence ID" value="GAA3956488.1"/>
    <property type="molecule type" value="Genomic_DNA"/>
</dbReference>
<keyword evidence="1 2" id="KW-0597">Phosphoprotein</keyword>
<sequence>MARILVVENDLGNAEVIELILLEESYEVITIQQSNLLEAIIEGFSPELIIMDILLDNADGRILSNILKMQHKTCHIPILLITAMMESQALLVNCEADDLMLKPFDYMVLMRKIKTMLN</sequence>
<feature type="domain" description="Response regulatory" evidence="3">
    <location>
        <begin position="3"/>
        <end position="117"/>
    </location>
</feature>
<dbReference type="InterPro" id="IPR050595">
    <property type="entry name" value="Bact_response_regulator"/>
</dbReference>
<evidence type="ECO:0000313" key="5">
    <source>
        <dbReference type="Proteomes" id="UP001501081"/>
    </source>
</evidence>
<dbReference type="SUPFAM" id="SSF52172">
    <property type="entry name" value="CheY-like"/>
    <property type="match status" value="1"/>
</dbReference>
<organism evidence="4 5">
    <name type="scientific">Pedobacter ginsengiterrae</name>
    <dbReference type="NCBI Taxonomy" id="871696"/>
    <lineage>
        <taxon>Bacteria</taxon>
        <taxon>Pseudomonadati</taxon>
        <taxon>Bacteroidota</taxon>
        <taxon>Sphingobacteriia</taxon>
        <taxon>Sphingobacteriales</taxon>
        <taxon>Sphingobacteriaceae</taxon>
        <taxon>Pedobacter</taxon>
    </lineage>
</organism>
<dbReference type="PANTHER" id="PTHR44591">
    <property type="entry name" value="STRESS RESPONSE REGULATOR PROTEIN 1"/>
    <property type="match status" value="1"/>
</dbReference>
<dbReference type="Proteomes" id="UP001501081">
    <property type="component" value="Unassembled WGS sequence"/>
</dbReference>
<dbReference type="RefSeq" id="WP_344765143.1">
    <property type="nucleotide sequence ID" value="NZ_BAABAK010000003.1"/>
</dbReference>
<dbReference type="PROSITE" id="PS50110">
    <property type="entry name" value="RESPONSE_REGULATORY"/>
    <property type="match status" value="1"/>
</dbReference>
<dbReference type="Pfam" id="PF00072">
    <property type="entry name" value="Response_reg"/>
    <property type="match status" value="1"/>
</dbReference>
<dbReference type="SMART" id="SM00448">
    <property type="entry name" value="REC"/>
    <property type="match status" value="1"/>
</dbReference>
<evidence type="ECO:0000313" key="4">
    <source>
        <dbReference type="EMBL" id="GAA3956488.1"/>
    </source>
</evidence>
<dbReference type="Gene3D" id="3.40.50.2300">
    <property type="match status" value="1"/>
</dbReference>
<feature type="modified residue" description="4-aspartylphosphate" evidence="2">
    <location>
        <position position="52"/>
    </location>
</feature>
<gene>
    <name evidence="4" type="ORF">GCM10022246_08020</name>
</gene>
<evidence type="ECO:0000256" key="1">
    <source>
        <dbReference type="ARBA" id="ARBA00022553"/>
    </source>
</evidence>
<evidence type="ECO:0000256" key="2">
    <source>
        <dbReference type="PROSITE-ProRule" id="PRU00169"/>
    </source>
</evidence>
<dbReference type="InterPro" id="IPR011006">
    <property type="entry name" value="CheY-like_superfamily"/>
</dbReference>